<organism evidence="4 5">
    <name type="scientific">Aeromicrobium yanjiei</name>
    <dbReference type="NCBI Taxonomy" id="2662028"/>
    <lineage>
        <taxon>Bacteria</taxon>
        <taxon>Bacillati</taxon>
        <taxon>Actinomycetota</taxon>
        <taxon>Actinomycetes</taxon>
        <taxon>Propionibacteriales</taxon>
        <taxon>Nocardioidaceae</taxon>
        <taxon>Aeromicrobium</taxon>
    </lineage>
</organism>
<dbReference type="EMBL" id="CP045737">
    <property type="protein sequence ID" value="QGG40042.1"/>
    <property type="molecule type" value="Genomic_DNA"/>
</dbReference>
<dbReference type="Gene3D" id="1.10.4100.10">
    <property type="entry name" value="2-methylcitrate dehydratase PrpD"/>
    <property type="match status" value="1"/>
</dbReference>
<dbReference type="Pfam" id="PF19305">
    <property type="entry name" value="MmgE_PrpD_C"/>
    <property type="match status" value="1"/>
</dbReference>
<dbReference type="KEGG" id="aef:GEV26_00855"/>
<feature type="domain" description="MmgE/PrpD C-terminal" evidence="3">
    <location>
        <begin position="248"/>
        <end position="399"/>
    </location>
</feature>
<feature type="domain" description="MmgE/PrpD N-terminal" evidence="2">
    <location>
        <begin position="4"/>
        <end position="223"/>
    </location>
</feature>
<dbReference type="RefSeq" id="WP_153651315.1">
    <property type="nucleotide sequence ID" value="NZ_CP045737.1"/>
</dbReference>
<evidence type="ECO:0000313" key="5">
    <source>
        <dbReference type="Proteomes" id="UP000392064"/>
    </source>
</evidence>
<dbReference type="InterPro" id="IPR005656">
    <property type="entry name" value="MmgE_PrpD"/>
</dbReference>
<dbReference type="PANTHER" id="PTHR16943:SF8">
    <property type="entry name" value="2-METHYLCITRATE DEHYDRATASE"/>
    <property type="match status" value="1"/>
</dbReference>
<proteinExistence type="inferred from homology"/>
<gene>
    <name evidence="4" type="ORF">GEV26_00855</name>
</gene>
<dbReference type="Gene3D" id="3.30.1330.120">
    <property type="entry name" value="2-methylcitrate dehydratase PrpD"/>
    <property type="match status" value="1"/>
</dbReference>
<reference evidence="4 5" key="1">
    <citation type="submission" date="2019-11" db="EMBL/GenBank/DDBJ databases">
        <authorList>
            <person name="Li J."/>
        </authorList>
    </citation>
    <scope>NUCLEOTIDE SEQUENCE [LARGE SCALE GENOMIC DNA]</scope>
    <source>
        <strain evidence="4 5">MF47</strain>
    </source>
</reference>
<name>A0A5Q2MG70_9ACTN</name>
<evidence type="ECO:0000259" key="2">
    <source>
        <dbReference type="Pfam" id="PF03972"/>
    </source>
</evidence>
<keyword evidence="5" id="KW-1185">Reference proteome</keyword>
<dbReference type="InterPro" id="IPR045337">
    <property type="entry name" value="MmgE_PrpD_C"/>
</dbReference>
<dbReference type="InterPro" id="IPR045336">
    <property type="entry name" value="MmgE_PrpD_N"/>
</dbReference>
<dbReference type="InterPro" id="IPR036148">
    <property type="entry name" value="MmgE/PrpD_sf"/>
</dbReference>
<dbReference type="Pfam" id="PF03972">
    <property type="entry name" value="MmgE_PrpD_N"/>
    <property type="match status" value="1"/>
</dbReference>
<evidence type="ECO:0000256" key="1">
    <source>
        <dbReference type="ARBA" id="ARBA00006174"/>
    </source>
</evidence>
<dbReference type="AlphaFoldDB" id="A0A5Q2MG70"/>
<accession>A0A5Q2MG70</accession>
<evidence type="ECO:0008006" key="6">
    <source>
        <dbReference type="Google" id="ProtNLM"/>
    </source>
</evidence>
<dbReference type="Proteomes" id="UP000392064">
    <property type="component" value="Chromosome"/>
</dbReference>
<dbReference type="PANTHER" id="PTHR16943">
    <property type="entry name" value="2-METHYLCITRATE DEHYDRATASE-RELATED"/>
    <property type="match status" value="1"/>
</dbReference>
<dbReference type="InterPro" id="IPR042188">
    <property type="entry name" value="MmgE/PrpD_sf_2"/>
</dbReference>
<dbReference type="GO" id="GO:0016829">
    <property type="term" value="F:lyase activity"/>
    <property type="evidence" value="ECO:0007669"/>
    <property type="project" value="InterPro"/>
</dbReference>
<sequence>MSQLDSLDATERERWGVLVADAWGLMAAGAEAPGLRAMLAASAELGDGDIVVPYTPRTWSPQGAAAAASALIHAWDFDDTHDTAVVHTAAIAVPAALAAAQRRNASGRSFADGIVVGVQALSRLGGLVGPRAGVIRTAGLGAPAAAAAAAATWGLDRAGIENAMSLAVGVSLAPGSRQAVVDSSLAKRVQPGLAVQAGLYAAALALNGVEGPRGWLTGDHGLLPGADVTVADVLDGPFAGAELAIKPYPACRYGHAAIAAAEQLYRAHGAQTDDKLVVRLPEGASYAMVARPYADRGEPIIDAQFSVPWQVASIWTSGRYDVATLAGPDVVDPVIASAARAVEVRQDLPASTVMSGATVELHRAGVVHVAESPMPGGPEAPLDRSAVDAKIRSCLTVAGLDPDAESRRIWELVDGVADLSPADLRRTLTEFAPARQTVA</sequence>
<dbReference type="SUPFAM" id="SSF103378">
    <property type="entry name" value="2-methylcitrate dehydratase PrpD"/>
    <property type="match status" value="1"/>
</dbReference>
<evidence type="ECO:0000313" key="4">
    <source>
        <dbReference type="EMBL" id="QGG40042.1"/>
    </source>
</evidence>
<protein>
    <recommendedName>
        <fullName evidence="6">MmgE/PrpD family protein</fullName>
    </recommendedName>
</protein>
<dbReference type="InterPro" id="IPR042183">
    <property type="entry name" value="MmgE/PrpD_sf_1"/>
</dbReference>
<comment type="similarity">
    <text evidence="1">Belongs to the PrpD family.</text>
</comment>
<evidence type="ECO:0000259" key="3">
    <source>
        <dbReference type="Pfam" id="PF19305"/>
    </source>
</evidence>